<dbReference type="AlphaFoldDB" id="A0A1V4CX55"/>
<dbReference type="OrthoDB" id="3475076at2"/>
<dbReference type="EMBL" id="LAKD02000109">
    <property type="protein sequence ID" value="OPF72212.1"/>
    <property type="molecule type" value="Genomic_DNA"/>
</dbReference>
<organism evidence="2 3">
    <name type="scientific">Streptomyces antioxidans</name>
    <dbReference type="NCBI Taxonomy" id="1507734"/>
    <lineage>
        <taxon>Bacteria</taxon>
        <taxon>Bacillati</taxon>
        <taxon>Actinomycetota</taxon>
        <taxon>Actinomycetes</taxon>
        <taxon>Kitasatosporales</taxon>
        <taxon>Streptomycetaceae</taxon>
        <taxon>Streptomyces</taxon>
    </lineage>
</organism>
<dbReference type="Proteomes" id="UP000033615">
    <property type="component" value="Unassembled WGS sequence"/>
</dbReference>
<feature type="region of interest" description="Disordered" evidence="1">
    <location>
        <begin position="112"/>
        <end position="133"/>
    </location>
</feature>
<gene>
    <name evidence="2" type="ORF">VT50_0231870</name>
</gene>
<accession>A0A1V4CX55</accession>
<reference evidence="2" key="1">
    <citation type="submission" date="2016-12" db="EMBL/GenBank/DDBJ databases">
        <title>Genome sequence of Streptomyces antioxidans MUSC 164.</title>
        <authorList>
            <person name="Lee L.-H."/>
            <person name="Ser H.-L."/>
        </authorList>
    </citation>
    <scope>NUCLEOTIDE SEQUENCE [LARGE SCALE GENOMIC DNA]</scope>
    <source>
        <strain evidence="2">MUSC 164</strain>
    </source>
</reference>
<evidence type="ECO:0000256" key="1">
    <source>
        <dbReference type="SAM" id="MobiDB-lite"/>
    </source>
</evidence>
<evidence type="ECO:0000313" key="2">
    <source>
        <dbReference type="EMBL" id="OPF72212.1"/>
    </source>
</evidence>
<dbReference type="InterPro" id="IPR038468">
    <property type="entry name" value="MmpS_C"/>
</dbReference>
<protein>
    <submittedName>
        <fullName evidence="2">Uncharacterized protein</fullName>
    </submittedName>
</protein>
<name>A0A1V4CX55_9ACTN</name>
<proteinExistence type="predicted"/>
<evidence type="ECO:0000313" key="3">
    <source>
        <dbReference type="Proteomes" id="UP000033615"/>
    </source>
</evidence>
<keyword evidence="3" id="KW-1185">Reference proteome</keyword>
<dbReference type="Gene3D" id="2.60.40.2880">
    <property type="entry name" value="MmpS1-5, C-terminal soluble domain"/>
    <property type="match status" value="1"/>
</dbReference>
<sequence length="133" mass="13733">MACLAIAVALLAGCSDNGDTKKADDDGMVTVEFKVTGDSPASVYVPGINSSLYTGAKKSGGDADLDLENVKTPWSKKFKVKPGRSLSLQAGSAEPKKEIGCQIFVNGKLKDEETKKNKPGSTLTAGCSSTTSG</sequence>
<comment type="caution">
    <text evidence="2">The sequence shown here is derived from an EMBL/GenBank/DDBJ whole genome shotgun (WGS) entry which is preliminary data.</text>
</comment>
<feature type="compositionally biased region" description="Polar residues" evidence="1">
    <location>
        <begin position="119"/>
        <end position="133"/>
    </location>
</feature>
<dbReference type="RefSeq" id="WP_046090493.1">
    <property type="nucleotide sequence ID" value="NZ_LAKD02000109.1"/>
</dbReference>